<evidence type="ECO:0000313" key="3">
    <source>
        <dbReference type="EMBL" id="QCC51369.1"/>
    </source>
</evidence>
<dbReference type="RefSeq" id="WP_049995353.1">
    <property type="nucleotide sequence ID" value="NZ_CP031310.1"/>
</dbReference>
<dbReference type="OrthoDB" id="17863at2157"/>
<reference evidence="3 4" key="1">
    <citation type="journal article" date="2019" name="Nat. Commun.">
        <title>A new type of DNA phosphorothioation-based antiviral system in archaea.</title>
        <authorList>
            <person name="Xiong L."/>
            <person name="Liu S."/>
            <person name="Chen S."/>
            <person name="Xiao Y."/>
            <person name="Zhu B."/>
            <person name="Gao Y."/>
            <person name="Zhang Y."/>
            <person name="Chen B."/>
            <person name="Luo J."/>
            <person name="Deng Z."/>
            <person name="Chen X."/>
            <person name="Wang L."/>
            <person name="Chen S."/>
        </authorList>
    </citation>
    <scope>NUCLEOTIDE SEQUENCE [LARGE SCALE GENOMIC DNA]</scope>
    <source>
        <strain evidence="3 4">CBA1105</strain>
    </source>
</reference>
<dbReference type="KEGG" id="hsn:DV733_08985"/>
<dbReference type="NCBIfam" id="TIGR02094">
    <property type="entry name" value="more_P_ylases"/>
    <property type="match status" value="1"/>
</dbReference>
<accession>A0A4D6HBP5</accession>
<sequence length="565" mass="64511">MVSADNLDGQIAYYTMEIGIENDVKTYSGGLGVLAGDTIRSFADMGLPAVCVSQVNENGYCKQILEEDGTQVSEEDPWPVEEYCEELDVEVTVPIYGRDVTVTAWQYDVVSEKSGETVPIIYLDTNVESNDPDAQEYTKRLYSPGYGEDHQLAQEIILGIGGTRILDELGYEVDVYHMNEGHAALLTLELLKRNDMDPEAVREQCVFTTHTPVEAGHDQFDWDLVNEVLGEFVPQETLKEYSREQDLHMTYLALNLSRYANSVAKKHQEVSRNMFPGYDIDAITNGVHVPFWVGEDFIDVYDEYTEGWQENPYKLKHASVIPDDDIWEAHQSQKEDLIEYVNEHEGADMDPDVLTIGFARRATAYKRADLLFYNHERLRHIAETVGEFQIIFAGKAFPGDEDGAGNIREIFHNAWELNDAVNVEYIEDYDMDVGGLLTQGVDVWLNNPRRPLEACGTSGMKAAYNGIPQFGTLDGWWVEGHIENETGWKIGPEPEESKPDETPAEEEDRTDAMDLYDQLENTIVPMYYNDREKWIDIMRNTMAFNGPYYHTRRMSREYLEDAYTQ</sequence>
<organism evidence="3 4">
    <name type="scientific">Halapricum salinum</name>
    <dbReference type="NCBI Taxonomy" id="1457250"/>
    <lineage>
        <taxon>Archaea</taxon>
        <taxon>Methanobacteriati</taxon>
        <taxon>Methanobacteriota</taxon>
        <taxon>Stenosarchaea group</taxon>
        <taxon>Halobacteria</taxon>
        <taxon>Halobacteriales</taxon>
        <taxon>Haloarculaceae</taxon>
        <taxon>Halapricum</taxon>
    </lineage>
</organism>
<dbReference type="Pfam" id="PF00343">
    <property type="entry name" value="Phosphorylase"/>
    <property type="match status" value="1"/>
</dbReference>
<dbReference type="Proteomes" id="UP000296706">
    <property type="component" value="Chromosome"/>
</dbReference>
<proteinExistence type="inferred from homology"/>
<evidence type="ECO:0000256" key="2">
    <source>
        <dbReference type="SAM" id="MobiDB-lite"/>
    </source>
</evidence>
<dbReference type="STRING" id="1457250.GCA_000755225_01105"/>
<dbReference type="InterPro" id="IPR000811">
    <property type="entry name" value="Glyco_trans_35"/>
</dbReference>
<dbReference type="SUPFAM" id="SSF53756">
    <property type="entry name" value="UDP-Glycosyltransferase/glycogen phosphorylase"/>
    <property type="match status" value="1"/>
</dbReference>
<dbReference type="GeneID" id="39847994"/>
<dbReference type="GO" id="GO:0005975">
    <property type="term" value="P:carbohydrate metabolic process"/>
    <property type="evidence" value="ECO:0007669"/>
    <property type="project" value="InterPro"/>
</dbReference>
<comment type="similarity">
    <text evidence="1">Belongs to the glycogen phosphorylase family.</text>
</comment>
<keyword evidence="4" id="KW-1185">Reference proteome</keyword>
<dbReference type="Gene3D" id="3.40.50.2000">
    <property type="entry name" value="Glycogen Phosphorylase B"/>
    <property type="match status" value="3"/>
</dbReference>
<protein>
    <submittedName>
        <fullName evidence="3">Alpha-glucan family phosphorylase</fullName>
    </submittedName>
</protein>
<dbReference type="GO" id="GO:0008184">
    <property type="term" value="F:glycogen phosphorylase activity"/>
    <property type="evidence" value="ECO:0007669"/>
    <property type="project" value="InterPro"/>
</dbReference>
<dbReference type="EMBL" id="CP031310">
    <property type="protein sequence ID" value="QCC51369.1"/>
    <property type="molecule type" value="Genomic_DNA"/>
</dbReference>
<dbReference type="InterPro" id="IPR052182">
    <property type="entry name" value="Glycogen/Maltodextrin_Phosph"/>
</dbReference>
<dbReference type="AlphaFoldDB" id="A0A4D6HBP5"/>
<evidence type="ECO:0000313" key="4">
    <source>
        <dbReference type="Proteomes" id="UP000296706"/>
    </source>
</evidence>
<dbReference type="GO" id="GO:0030170">
    <property type="term" value="F:pyridoxal phosphate binding"/>
    <property type="evidence" value="ECO:0007669"/>
    <property type="project" value="InterPro"/>
</dbReference>
<gene>
    <name evidence="3" type="primary">glgP</name>
    <name evidence="3" type="ORF">DV733_08985</name>
</gene>
<evidence type="ECO:0000256" key="1">
    <source>
        <dbReference type="ARBA" id="ARBA00006047"/>
    </source>
</evidence>
<dbReference type="PANTHER" id="PTHR42655:SF1">
    <property type="entry name" value="GLYCOGEN PHOSPHORYLASE"/>
    <property type="match status" value="1"/>
</dbReference>
<dbReference type="PANTHER" id="PTHR42655">
    <property type="entry name" value="GLYCOGEN PHOSPHORYLASE"/>
    <property type="match status" value="1"/>
</dbReference>
<feature type="region of interest" description="Disordered" evidence="2">
    <location>
        <begin position="486"/>
        <end position="511"/>
    </location>
</feature>
<name>A0A4D6HBP5_9EURY</name>
<dbReference type="InterPro" id="IPR011834">
    <property type="entry name" value="Agluc_phsphrylas"/>
</dbReference>